<feature type="compositionally biased region" description="Polar residues" evidence="1">
    <location>
        <begin position="31"/>
        <end position="48"/>
    </location>
</feature>
<evidence type="ECO:0000313" key="3">
    <source>
        <dbReference type="Proteomes" id="UP000274429"/>
    </source>
</evidence>
<keyword evidence="3" id="KW-1185">Reference proteome</keyword>
<evidence type="ECO:0000313" key="4">
    <source>
        <dbReference type="WBParaSite" id="TTAC_0000428201-mRNA-1"/>
    </source>
</evidence>
<name>A0A0R3WU42_HYDTA</name>
<dbReference type="OrthoDB" id="1885901at2759"/>
<feature type="region of interest" description="Disordered" evidence="1">
    <location>
        <begin position="81"/>
        <end position="107"/>
    </location>
</feature>
<evidence type="ECO:0000256" key="1">
    <source>
        <dbReference type="SAM" id="MobiDB-lite"/>
    </source>
</evidence>
<dbReference type="Proteomes" id="UP000274429">
    <property type="component" value="Unassembled WGS sequence"/>
</dbReference>
<organism evidence="4">
    <name type="scientific">Hydatigena taeniaeformis</name>
    <name type="common">Feline tapeworm</name>
    <name type="synonym">Taenia taeniaeformis</name>
    <dbReference type="NCBI Taxonomy" id="6205"/>
    <lineage>
        <taxon>Eukaryota</taxon>
        <taxon>Metazoa</taxon>
        <taxon>Spiralia</taxon>
        <taxon>Lophotrochozoa</taxon>
        <taxon>Platyhelminthes</taxon>
        <taxon>Cestoda</taxon>
        <taxon>Eucestoda</taxon>
        <taxon>Cyclophyllidea</taxon>
        <taxon>Taeniidae</taxon>
        <taxon>Hydatigera</taxon>
    </lineage>
</organism>
<feature type="region of interest" description="Disordered" evidence="1">
    <location>
        <begin position="31"/>
        <end position="63"/>
    </location>
</feature>
<sequence length="107" mass="11740">MLERKQSLACPANQLFMTLLKEAMSLAPPSVSTAEMATATSEPSTVTAGDNEGSELRQPPPQHVSEAFRAYVCEQLSRRLATDPDFDAKRHPAAKEAFGKRSRHGRQ</sequence>
<protein>
    <submittedName>
        <fullName evidence="2 4">Uncharacterized protein</fullName>
    </submittedName>
</protein>
<dbReference type="AlphaFoldDB" id="A0A0R3WU42"/>
<dbReference type="WBParaSite" id="TTAC_0000428201-mRNA-1">
    <property type="protein sequence ID" value="TTAC_0000428201-mRNA-1"/>
    <property type="gene ID" value="TTAC_0000428201"/>
</dbReference>
<proteinExistence type="predicted"/>
<dbReference type="STRING" id="6205.A0A0R3WU42"/>
<gene>
    <name evidence="2" type="ORF">TTAC_LOCUS4267</name>
</gene>
<accession>A0A0R3WU42</accession>
<reference evidence="2 3" key="2">
    <citation type="submission" date="2018-11" db="EMBL/GenBank/DDBJ databases">
        <authorList>
            <consortium name="Pathogen Informatics"/>
        </authorList>
    </citation>
    <scope>NUCLEOTIDE SEQUENCE [LARGE SCALE GENOMIC DNA]</scope>
</reference>
<evidence type="ECO:0000313" key="2">
    <source>
        <dbReference type="EMBL" id="VDM24564.1"/>
    </source>
</evidence>
<reference evidence="4" key="1">
    <citation type="submission" date="2017-02" db="UniProtKB">
        <authorList>
            <consortium name="WormBaseParasite"/>
        </authorList>
    </citation>
    <scope>IDENTIFICATION</scope>
</reference>
<dbReference type="EMBL" id="UYWX01004044">
    <property type="protein sequence ID" value="VDM24564.1"/>
    <property type="molecule type" value="Genomic_DNA"/>
</dbReference>
<feature type="compositionally biased region" description="Basic and acidic residues" evidence="1">
    <location>
        <begin position="81"/>
        <end position="99"/>
    </location>
</feature>